<gene>
    <name evidence="1" type="ORF">F1559_001106</name>
</gene>
<keyword evidence="2" id="KW-1185">Reference proteome</keyword>
<dbReference type="AlphaFoldDB" id="A0A7J7ICL9"/>
<evidence type="ECO:0000313" key="1">
    <source>
        <dbReference type="EMBL" id="KAF6000414.1"/>
    </source>
</evidence>
<accession>A0A7J7ICL9</accession>
<dbReference type="EMBL" id="VWRR01000020">
    <property type="protein sequence ID" value="KAF6000414.1"/>
    <property type="molecule type" value="Genomic_DNA"/>
</dbReference>
<protein>
    <submittedName>
        <fullName evidence="1">Uncharacterized protein</fullName>
    </submittedName>
</protein>
<organism evidence="1 2">
    <name type="scientific">Cyanidiococcus yangmingshanensis</name>
    <dbReference type="NCBI Taxonomy" id="2690220"/>
    <lineage>
        <taxon>Eukaryota</taxon>
        <taxon>Rhodophyta</taxon>
        <taxon>Bangiophyceae</taxon>
        <taxon>Cyanidiales</taxon>
        <taxon>Cyanidiaceae</taxon>
        <taxon>Cyanidiococcus</taxon>
    </lineage>
</organism>
<reference evidence="1 2" key="1">
    <citation type="journal article" date="2020" name="J. Phycol.">
        <title>Comparative genome analysis reveals Cyanidiococcus gen. nov., a new extremophilic red algal genus sister to Cyanidioschyzon (Cyanidioschyzonaceae, Rhodophyta).</title>
        <authorList>
            <person name="Liu S.-L."/>
            <person name="Chiang Y.-R."/>
            <person name="Yoon H.S."/>
            <person name="Fu H.-Y."/>
        </authorList>
    </citation>
    <scope>NUCLEOTIDE SEQUENCE [LARGE SCALE GENOMIC DNA]</scope>
    <source>
        <strain evidence="1 2">THAL066</strain>
    </source>
</reference>
<proteinExistence type="predicted"/>
<dbReference type="Proteomes" id="UP000530660">
    <property type="component" value="Unassembled WGS sequence"/>
</dbReference>
<comment type="caution">
    <text evidence="1">The sequence shown here is derived from an EMBL/GenBank/DDBJ whole genome shotgun (WGS) entry which is preliminary data.</text>
</comment>
<name>A0A7J7ICL9_9RHOD</name>
<sequence length="191" mass="19979">MVQTFRNKKKLQRKVGTKAIQRTRRYVQREVALCLVSLVVLLLWCRVPEVLAVDSSRTDDDAGILRIGSSRVASSAMPSSAATLLPPTGSPSNGPFPASWNCSTASFLLQESCSAVANAVSANPNNPFAAVIAVGGVSEFCPCATALSCVQSRCGSTNSSSTSFLVVNGVNMTQVVALTNILCDSNTTSCG</sequence>
<evidence type="ECO:0000313" key="2">
    <source>
        <dbReference type="Proteomes" id="UP000530660"/>
    </source>
</evidence>